<dbReference type="EMBL" id="AZBU02000001">
    <property type="protein sequence ID" value="TMS34319.1"/>
    <property type="molecule type" value="Genomic_DNA"/>
</dbReference>
<protein>
    <submittedName>
        <fullName evidence="1">Uncharacterized protein</fullName>
    </submittedName>
</protein>
<reference evidence="1 2" key="2">
    <citation type="journal article" date="2019" name="G3 (Bethesda)">
        <title>Hybrid Assembly of the Genome of the Entomopathogenic Nematode Steinernema carpocapsae Identifies the X-Chromosome.</title>
        <authorList>
            <person name="Serra L."/>
            <person name="Macchietto M."/>
            <person name="Macias-Munoz A."/>
            <person name="McGill C.J."/>
            <person name="Rodriguez I.M."/>
            <person name="Rodriguez B."/>
            <person name="Murad R."/>
            <person name="Mortazavi A."/>
        </authorList>
    </citation>
    <scope>NUCLEOTIDE SEQUENCE [LARGE SCALE GENOMIC DNA]</scope>
    <source>
        <strain evidence="1 2">ALL</strain>
    </source>
</reference>
<comment type="caution">
    <text evidence="1">The sequence shown here is derived from an EMBL/GenBank/DDBJ whole genome shotgun (WGS) entry which is preliminary data.</text>
</comment>
<accession>A0A4U8UNQ9</accession>
<evidence type="ECO:0000313" key="1">
    <source>
        <dbReference type="EMBL" id="TMS34319.1"/>
    </source>
</evidence>
<dbReference type="AlphaFoldDB" id="A0A4U8UNQ9"/>
<evidence type="ECO:0000313" key="2">
    <source>
        <dbReference type="Proteomes" id="UP000298663"/>
    </source>
</evidence>
<reference evidence="1 2" key="1">
    <citation type="journal article" date="2015" name="Genome Biol.">
        <title>Comparative genomics of Steinernema reveals deeply conserved gene regulatory networks.</title>
        <authorList>
            <person name="Dillman A.R."/>
            <person name="Macchietto M."/>
            <person name="Porter C.F."/>
            <person name="Rogers A."/>
            <person name="Williams B."/>
            <person name="Antoshechkin I."/>
            <person name="Lee M.M."/>
            <person name="Goodwin Z."/>
            <person name="Lu X."/>
            <person name="Lewis E.E."/>
            <person name="Goodrich-Blair H."/>
            <person name="Stock S.P."/>
            <person name="Adams B.J."/>
            <person name="Sternberg P.W."/>
            <person name="Mortazavi A."/>
        </authorList>
    </citation>
    <scope>NUCLEOTIDE SEQUENCE [LARGE SCALE GENOMIC DNA]</scope>
    <source>
        <strain evidence="1 2">ALL</strain>
    </source>
</reference>
<organism evidence="1 2">
    <name type="scientific">Steinernema carpocapsae</name>
    <name type="common">Entomopathogenic nematode</name>
    <dbReference type="NCBI Taxonomy" id="34508"/>
    <lineage>
        <taxon>Eukaryota</taxon>
        <taxon>Metazoa</taxon>
        <taxon>Ecdysozoa</taxon>
        <taxon>Nematoda</taxon>
        <taxon>Chromadorea</taxon>
        <taxon>Rhabditida</taxon>
        <taxon>Tylenchina</taxon>
        <taxon>Panagrolaimomorpha</taxon>
        <taxon>Strongyloidoidea</taxon>
        <taxon>Steinernematidae</taxon>
        <taxon>Steinernema</taxon>
    </lineage>
</organism>
<keyword evidence="2" id="KW-1185">Reference proteome</keyword>
<proteinExistence type="predicted"/>
<sequence>MARNGFRTAQYGKVRIMGKGEFYQSLSDPDATILIETHSLTVKSDLGAASWSSKDESCWDCALVIGEMSVDVILITFRTLVDDVFKKKCWDFDYPDMKRHETVVASDDAVGVRSPDAVQFFALAHSLLARVTGLFAYVRLTYGSRQDPLLQLKD</sequence>
<gene>
    <name evidence="1" type="ORF">L596_001943</name>
</gene>
<dbReference type="EMBL" id="CM016762">
    <property type="protein sequence ID" value="TMS34319.1"/>
    <property type="molecule type" value="Genomic_DNA"/>
</dbReference>
<name>A0A4U8UNQ9_STECR</name>
<dbReference type="Proteomes" id="UP000298663">
    <property type="component" value="Chromosome X"/>
</dbReference>